<dbReference type="InterPro" id="IPR050857">
    <property type="entry name" value="D-2-hydroxyacid_DH"/>
</dbReference>
<dbReference type="InterPro" id="IPR029752">
    <property type="entry name" value="D-isomer_DH_CS1"/>
</dbReference>
<evidence type="ECO:0000256" key="5">
    <source>
        <dbReference type="RuleBase" id="RU003719"/>
    </source>
</evidence>
<dbReference type="CDD" id="cd12173">
    <property type="entry name" value="PGDH_4"/>
    <property type="match status" value="1"/>
</dbReference>
<organism evidence="8 9">
    <name type="scientific">Candidatus Uhrbacteria bacterium RIFCSPHIGHO2_12_FULL_54_23</name>
    <dbReference type="NCBI Taxonomy" id="1802397"/>
    <lineage>
        <taxon>Bacteria</taxon>
        <taxon>Candidatus Uhriibacteriota</taxon>
    </lineage>
</organism>
<dbReference type="EMBL" id="MGEF01000024">
    <property type="protein sequence ID" value="OGL78825.1"/>
    <property type="molecule type" value="Genomic_DNA"/>
</dbReference>
<feature type="domain" description="D-isomer specific 2-hydroxyacid dehydrogenase catalytic" evidence="6">
    <location>
        <begin position="5"/>
        <end position="300"/>
    </location>
</feature>
<dbReference type="Proteomes" id="UP000176604">
    <property type="component" value="Unassembled WGS sequence"/>
</dbReference>
<sequence length="303" mass="32595">MSYSVLIADPIDKKAKQMLVDAGFEVTAPREPMPEEIVKLIPDFDVLVVRSRTKVTSAMIDAGKKLKVIGRAGVGVDTIDIAEAKARGIKVFNAPGSNSRSVAEHAIGLMFALARMIPAADASMKAGKWEKKLFKGIELEWKTLGVLGYGNVGRVVAGLAAGLGMKVLIWSRTMPSSISCEWMADIQELFSRADFISVHLPRTAETEYLVRKDLLGAMKKTAFLVNTARGGIVHEKDLLDALNSGILAGAGLDVFEGEPAPMPALVGHPRVIATPHIAALTKEAQQRAGVMIAEQIIQWSSKI</sequence>
<dbReference type="Pfam" id="PF00389">
    <property type="entry name" value="2-Hacid_dh"/>
    <property type="match status" value="1"/>
</dbReference>
<dbReference type="SUPFAM" id="SSF52283">
    <property type="entry name" value="Formate/glycerate dehydrogenase catalytic domain-like"/>
    <property type="match status" value="1"/>
</dbReference>
<keyword evidence="2" id="KW-0028">Amino-acid biosynthesis</keyword>
<dbReference type="AlphaFoldDB" id="A0A1F7UKQ4"/>
<dbReference type="InterPro" id="IPR036291">
    <property type="entry name" value="NAD(P)-bd_dom_sf"/>
</dbReference>
<keyword evidence="4" id="KW-0520">NAD</keyword>
<dbReference type="SUPFAM" id="SSF51735">
    <property type="entry name" value="NAD(P)-binding Rossmann-fold domains"/>
    <property type="match status" value="1"/>
</dbReference>
<evidence type="ECO:0000313" key="8">
    <source>
        <dbReference type="EMBL" id="OGL78825.1"/>
    </source>
</evidence>
<proteinExistence type="inferred from homology"/>
<evidence type="ECO:0000256" key="3">
    <source>
        <dbReference type="ARBA" id="ARBA00023002"/>
    </source>
</evidence>
<accession>A0A1F7UKQ4</accession>
<dbReference type="GO" id="GO:0008652">
    <property type="term" value="P:amino acid biosynthetic process"/>
    <property type="evidence" value="ECO:0007669"/>
    <property type="project" value="UniProtKB-KW"/>
</dbReference>
<dbReference type="Gene3D" id="3.40.50.720">
    <property type="entry name" value="NAD(P)-binding Rossmann-like Domain"/>
    <property type="match status" value="2"/>
</dbReference>
<evidence type="ECO:0000256" key="1">
    <source>
        <dbReference type="ARBA" id="ARBA00005854"/>
    </source>
</evidence>
<dbReference type="GO" id="GO:0016616">
    <property type="term" value="F:oxidoreductase activity, acting on the CH-OH group of donors, NAD or NADP as acceptor"/>
    <property type="evidence" value="ECO:0007669"/>
    <property type="project" value="InterPro"/>
</dbReference>
<evidence type="ECO:0000313" key="9">
    <source>
        <dbReference type="Proteomes" id="UP000176604"/>
    </source>
</evidence>
<dbReference type="FunFam" id="3.40.50.720:FF:000203">
    <property type="entry name" value="D-3-phosphoglycerate dehydrogenase (SerA)"/>
    <property type="match status" value="1"/>
</dbReference>
<dbReference type="PANTHER" id="PTHR42789">
    <property type="entry name" value="D-ISOMER SPECIFIC 2-HYDROXYACID DEHYDROGENASE FAMILY PROTEIN (AFU_ORTHOLOGUE AFUA_6G10090)"/>
    <property type="match status" value="1"/>
</dbReference>
<comment type="caution">
    <text evidence="8">The sequence shown here is derived from an EMBL/GenBank/DDBJ whole genome shotgun (WGS) entry which is preliminary data.</text>
</comment>
<evidence type="ECO:0000259" key="7">
    <source>
        <dbReference type="Pfam" id="PF02826"/>
    </source>
</evidence>
<dbReference type="PANTHER" id="PTHR42789:SF1">
    <property type="entry name" value="D-ISOMER SPECIFIC 2-HYDROXYACID DEHYDROGENASE FAMILY PROTEIN (AFU_ORTHOLOGUE AFUA_6G10090)"/>
    <property type="match status" value="1"/>
</dbReference>
<gene>
    <name evidence="8" type="ORF">A3J43_02235</name>
</gene>
<dbReference type="InterPro" id="IPR006140">
    <property type="entry name" value="D-isomer_DH_NAD-bd"/>
</dbReference>
<comment type="similarity">
    <text evidence="1 5">Belongs to the D-isomer specific 2-hydroxyacid dehydrogenase family.</text>
</comment>
<keyword evidence="3 5" id="KW-0560">Oxidoreductase</keyword>
<dbReference type="STRING" id="1802397.A3J43_02235"/>
<dbReference type="GO" id="GO:0051287">
    <property type="term" value="F:NAD binding"/>
    <property type="evidence" value="ECO:0007669"/>
    <property type="project" value="InterPro"/>
</dbReference>
<dbReference type="InterPro" id="IPR006139">
    <property type="entry name" value="D-isomer_2_OHA_DH_cat_dom"/>
</dbReference>
<dbReference type="Pfam" id="PF02826">
    <property type="entry name" value="2-Hacid_dh_C"/>
    <property type="match status" value="1"/>
</dbReference>
<evidence type="ECO:0000256" key="2">
    <source>
        <dbReference type="ARBA" id="ARBA00022605"/>
    </source>
</evidence>
<name>A0A1F7UKQ4_9BACT</name>
<feature type="domain" description="D-isomer specific 2-hydroxyacid dehydrogenase NAD-binding" evidence="7">
    <location>
        <begin position="107"/>
        <end position="278"/>
    </location>
</feature>
<evidence type="ECO:0000259" key="6">
    <source>
        <dbReference type="Pfam" id="PF00389"/>
    </source>
</evidence>
<protein>
    <recommendedName>
        <fullName evidence="10">3-phosphoglycerate dehydrogenase</fullName>
    </recommendedName>
</protein>
<reference evidence="8 9" key="1">
    <citation type="journal article" date="2016" name="Nat. Commun.">
        <title>Thousands of microbial genomes shed light on interconnected biogeochemical processes in an aquifer system.</title>
        <authorList>
            <person name="Anantharaman K."/>
            <person name="Brown C.T."/>
            <person name="Hug L.A."/>
            <person name="Sharon I."/>
            <person name="Castelle C.J."/>
            <person name="Probst A.J."/>
            <person name="Thomas B.C."/>
            <person name="Singh A."/>
            <person name="Wilkins M.J."/>
            <person name="Karaoz U."/>
            <person name="Brodie E.L."/>
            <person name="Williams K.H."/>
            <person name="Hubbard S.S."/>
            <person name="Banfield J.F."/>
        </authorList>
    </citation>
    <scope>NUCLEOTIDE SEQUENCE [LARGE SCALE GENOMIC DNA]</scope>
</reference>
<evidence type="ECO:0008006" key="10">
    <source>
        <dbReference type="Google" id="ProtNLM"/>
    </source>
</evidence>
<evidence type="ECO:0000256" key="4">
    <source>
        <dbReference type="ARBA" id="ARBA00023027"/>
    </source>
</evidence>
<dbReference type="PROSITE" id="PS00065">
    <property type="entry name" value="D_2_HYDROXYACID_DH_1"/>
    <property type="match status" value="1"/>
</dbReference>